<evidence type="ECO:0000256" key="6">
    <source>
        <dbReference type="SAM" id="Phobius"/>
    </source>
</evidence>
<accession>A0A8J7YBL1</accession>
<feature type="transmembrane region" description="Helical" evidence="6">
    <location>
        <begin position="184"/>
        <end position="203"/>
    </location>
</feature>
<dbReference type="Pfam" id="PF01943">
    <property type="entry name" value="Polysacc_synt"/>
    <property type="match status" value="1"/>
</dbReference>
<evidence type="ECO:0000256" key="5">
    <source>
        <dbReference type="ARBA" id="ARBA00023136"/>
    </source>
</evidence>
<feature type="transmembrane region" description="Helical" evidence="6">
    <location>
        <begin position="305"/>
        <end position="329"/>
    </location>
</feature>
<keyword evidence="5 6" id="KW-0472">Membrane</keyword>
<dbReference type="Proteomes" id="UP000783863">
    <property type="component" value="Unassembled WGS sequence"/>
</dbReference>
<comment type="caution">
    <text evidence="7">The sequence shown here is derived from an EMBL/GenBank/DDBJ whole genome shotgun (WGS) entry which is preliminary data.</text>
</comment>
<dbReference type="PANTHER" id="PTHR30250">
    <property type="entry name" value="PST FAMILY PREDICTED COLANIC ACID TRANSPORTER"/>
    <property type="match status" value="1"/>
</dbReference>
<keyword evidence="3 6" id="KW-0812">Transmembrane</keyword>
<protein>
    <submittedName>
        <fullName evidence="7">Flippase</fullName>
    </submittedName>
</protein>
<dbReference type="InterPro" id="IPR002797">
    <property type="entry name" value="Polysacc_synth"/>
</dbReference>
<feature type="transmembrane region" description="Helical" evidence="6">
    <location>
        <begin position="48"/>
        <end position="73"/>
    </location>
</feature>
<comment type="subcellular location">
    <subcellularLocation>
        <location evidence="1">Cell membrane</location>
        <topology evidence="1">Multi-pass membrane protein</topology>
    </subcellularLocation>
</comment>
<feature type="transmembrane region" description="Helical" evidence="6">
    <location>
        <begin position="85"/>
        <end position="111"/>
    </location>
</feature>
<evidence type="ECO:0000313" key="7">
    <source>
        <dbReference type="EMBL" id="MBX0303030.1"/>
    </source>
</evidence>
<sequence length="510" mass="53809">MSDLDQAVRDVVKGASIVYVGLFLELLIAFVAQVVAARYLSVGDFGGLTAGTALLDVGSIVAGLGLASGLTRYLPRVEAAQKRLLGLFTVGVTGLTSTILGTGVALNASFIATRIFGDPSVTVSIRIFGMAIPFAALLNVAVGGIRGQERSTDRVLVKNIVQPLARMTLVAAAVWYGLGQAGLAGAYAVPYAVSAIIGLALFYRSLPDVSTVVETNLVSEVTRYSLPFTISDVSSFVYRSSDIFLVLYFLGGAATGIYGVAYAAVSFMGMFSTAFNFLGTPIASRLENEGDIEEVMELFRSVVRWLIVASVCALVPLAVFATDFISIIYQSKYASGGPVLAVLALGFAAKNVLSIHNSILQAVARSKTLSANTVIAAVSNLLLNVLLIPRFGLVGAAIATLLSFLIRDGLAAVQVYLTLGSSPLTPSALRPLVPAVPFLLIVWTVVAPATPGTFLWLLAVTGLTATVYTVVVLVAFGLSETELMIIRSAEEQYGLDFSRIDWLITRLAKR</sequence>
<name>A0A8J7YBL1_9EURY</name>
<dbReference type="AlphaFoldDB" id="A0A8J7YBL1"/>
<feature type="transmembrane region" description="Helical" evidence="6">
    <location>
        <begin position="455"/>
        <end position="478"/>
    </location>
</feature>
<gene>
    <name evidence="7" type="ORF">EGD98_05010</name>
</gene>
<feature type="transmembrane region" description="Helical" evidence="6">
    <location>
        <begin position="431"/>
        <end position="449"/>
    </location>
</feature>
<evidence type="ECO:0000256" key="2">
    <source>
        <dbReference type="ARBA" id="ARBA00022475"/>
    </source>
</evidence>
<evidence type="ECO:0000256" key="1">
    <source>
        <dbReference type="ARBA" id="ARBA00004651"/>
    </source>
</evidence>
<organism evidence="7 8">
    <name type="scientific">Haloarcula salinisoli</name>
    <dbReference type="NCBI Taxonomy" id="2487746"/>
    <lineage>
        <taxon>Archaea</taxon>
        <taxon>Methanobacteriati</taxon>
        <taxon>Methanobacteriota</taxon>
        <taxon>Stenosarchaea group</taxon>
        <taxon>Halobacteria</taxon>
        <taxon>Halobacteriales</taxon>
        <taxon>Haloarculaceae</taxon>
        <taxon>Haloarcula</taxon>
    </lineage>
</organism>
<evidence type="ECO:0000313" key="8">
    <source>
        <dbReference type="Proteomes" id="UP000783863"/>
    </source>
</evidence>
<keyword evidence="2" id="KW-1003">Cell membrane</keyword>
<feature type="transmembrane region" description="Helical" evidence="6">
    <location>
        <begin position="335"/>
        <end position="356"/>
    </location>
</feature>
<proteinExistence type="predicted"/>
<dbReference type="PANTHER" id="PTHR30250:SF27">
    <property type="entry name" value="POLYSACCHARIDE BIOSYNTHESIS PROTEIN"/>
    <property type="match status" value="1"/>
</dbReference>
<reference evidence="7" key="1">
    <citation type="submission" date="2021-06" db="EMBL/GenBank/DDBJ databases">
        <title>Halomicroarcula sp. F24A a new haloarchaeum isolated from saline soil.</title>
        <authorList>
            <person name="Duran-Viseras A."/>
            <person name="Sanchez-Porro C."/>
            <person name="Ventosa A."/>
        </authorList>
    </citation>
    <scope>NUCLEOTIDE SEQUENCE</scope>
    <source>
        <strain evidence="7">F24A</strain>
    </source>
</reference>
<evidence type="ECO:0000256" key="3">
    <source>
        <dbReference type="ARBA" id="ARBA00022692"/>
    </source>
</evidence>
<feature type="transmembrane region" description="Helical" evidence="6">
    <location>
        <begin position="243"/>
        <end position="261"/>
    </location>
</feature>
<dbReference type="EMBL" id="RKLQ01000001">
    <property type="protein sequence ID" value="MBX0303030.1"/>
    <property type="molecule type" value="Genomic_DNA"/>
</dbReference>
<dbReference type="CDD" id="cd13128">
    <property type="entry name" value="MATE_Wzx_like"/>
    <property type="match status" value="1"/>
</dbReference>
<keyword evidence="4 6" id="KW-1133">Transmembrane helix</keyword>
<dbReference type="InterPro" id="IPR050833">
    <property type="entry name" value="Poly_Biosynth_Transport"/>
</dbReference>
<dbReference type="GO" id="GO:0005886">
    <property type="term" value="C:plasma membrane"/>
    <property type="evidence" value="ECO:0007669"/>
    <property type="project" value="UniProtKB-SubCell"/>
</dbReference>
<evidence type="ECO:0000256" key="4">
    <source>
        <dbReference type="ARBA" id="ARBA00022989"/>
    </source>
</evidence>
<feature type="transmembrane region" description="Helical" evidence="6">
    <location>
        <begin position="123"/>
        <end position="143"/>
    </location>
</feature>
<feature type="transmembrane region" description="Helical" evidence="6">
    <location>
        <begin position="12"/>
        <end position="36"/>
    </location>
</feature>
<keyword evidence="8" id="KW-1185">Reference proteome</keyword>
<dbReference type="RefSeq" id="WP_220587250.1">
    <property type="nucleotide sequence ID" value="NZ_RKLQ01000001.1"/>
</dbReference>